<evidence type="ECO:0000313" key="2">
    <source>
        <dbReference type="Proteomes" id="UP000298458"/>
    </source>
</evidence>
<proteinExistence type="predicted"/>
<comment type="caution">
    <text evidence="1">The sequence shown here is derived from an EMBL/GenBank/DDBJ whole genome shotgun (WGS) entry which is preliminary data.</text>
</comment>
<accession>A0A4R9GD17</accession>
<protein>
    <submittedName>
        <fullName evidence="1">Uncharacterized protein</fullName>
    </submittedName>
</protein>
<gene>
    <name evidence="1" type="ORF">EHO60_12590</name>
</gene>
<organism evidence="1 2">
    <name type="scientific">Leptospira fletcheri</name>
    <dbReference type="NCBI Taxonomy" id="2484981"/>
    <lineage>
        <taxon>Bacteria</taxon>
        <taxon>Pseudomonadati</taxon>
        <taxon>Spirochaetota</taxon>
        <taxon>Spirochaetia</taxon>
        <taxon>Leptospirales</taxon>
        <taxon>Leptospiraceae</taxon>
        <taxon>Leptospira</taxon>
    </lineage>
</organism>
<dbReference type="EMBL" id="RQET01000009">
    <property type="protein sequence ID" value="TGK09090.1"/>
    <property type="molecule type" value="Genomic_DNA"/>
</dbReference>
<sequence>MKSELSIKTGVTPSHHDEFTEVCGPGSEFSFHPWLASEIRKRIAEHETSLQVREYSCEDSSCPVNETWIEVYDRDLRRHLKTIRISRKKNLISKLDVSLSFQKQGI</sequence>
<keyword evidence="2" id="KW-1185">Reference proteome</keyword>
<dbReference type="OrthoDB" id="332703at2"/>
<name>A0A4R9GD17_9LEPT</name>
<dbReference type="Proteomes" id="UP000298458">
    <property type="component" value="Unassembled WGS sequence"/>
</dbReference>
<reference evidence="1" key="1">
    <citation type="journal article" date="2019" name="PLoS Negl. Trop. Dis.">
        <title>Revisiting the worldwide diversity of Leptospira species in the environment.</title>
        <authorList>
            <person name="Vincent A.T."/>
            <person name="Schiettekatte O."/>
            <person name="Bourhy P."/>
            <person name="Veyrier F.J."/>
            <person name="Picardeau M."/>
        </authorList>
    </citation>
    <scope>NUCLEOTIDE SEQUENCE [LARGE SCALE GENOMIC DNA]</scope>
    <source>
        <strain evidence="1">SSW15</strain>
    </source>
</reference>
<evidence type="ECO:0000313" key="1">
    <source>
        <dbReference type="EMBL" id="TGK09090.1"/>
    </source>
</evidence>
<dbReference type="AlphaFoldDB" id="A0A4R9GD17"/>